<feature type="compositionally biased region" description="Polar residues" evidence="3">
    <location>
        <begin position="138"/>
        <end position="153"/>
    </location>
</feature>
<dbReference type="PANTHER" id="PTHR22872:SF9">
    <property type="entry name" value="X-LINKED RETINITIS PIGMENTOSA GTPASE REGULATOR"/>
    <property type="match status" value="1"/>
</dbReference>
<feature type="compositionally biased region" description="Low complexity" evidence="3">
    <location>
        <begin position="308"/>
        <end position="324"/>
    </location>
</feature>
<dbReference type="EMBL" id="JAWDGP010005065">
    <property type="protein sequence ID" value="KAK3759852.1"/>
    <property type="molecule type" value="Genomic_DNA"/>
</dbReference>
<dbReference type="PROSITE" id="PS50012">
    <property type="entry name" value="RCC1_3"/>
    <property type="match status" value="2"/>
</dbReference>
<feature type="region of interest" description="Disordered" evidence="3">
    <location>
        <begin position="108"/>
        <end position="329"/>
    </location>
</feature>
<feature type="region of interest" description="Disordered" evidence="3">
    <location>
        <begin position="335"/>
        <end position="354"/>
    </location>
</feature>
<evidence type="ECO:0000256" key="1">
    <source>
        <dbReference type="ARBA" id="ARBA00022737"/>
    </source>
</evidence>
<protein>
    <submittedName>
        <fullName evidence="4">Uncharacterized protein</fullName>
    </submittedName>
</protein>
<evidence type="ECO:0000313" key="5">
    <source>
        <dbReference type="Proteomes" id="UP001283361"/>
    </source>
</evidence>
<dbReference type="InterPro" id="IPR051625">
    <property type="entry name" value="Signaling_Regulatory_Domain"/>
</dbReference>
<feature type="repeat" description="RCC1" evidence="2">
    <location>
        <begin position="6"/>
        <end position="59"/>
    </location>
</feature>
<keyword evidence="1" id="KW-0677">Repeat</keyword>
<proteinExistence type="predicted"/>
<dbReference type="Proteomes" id="UP001283361">
    <property type="component" value="Unassembled WGS sequence"/>
</dbReference>
<dbReference type="InterPro" id="IPR000408">
    <property type="entry name" value="Reg_chr_condens"/>
</dbReference>
<feature type="compositionally biased region" description="Polar residues" evidence="3">
    <location>
        <begin position="225"/>
        <end position="241"/>
    </location>
</feature>
<feature type="compositionally biased region" description="Basic and acidic residues" evidence="3">
    <location>
        <begin position="247"/>
        <end position="256"/>
    </location>
</feature>
<dbReference type="PANTHER" id="PTHR22872">
    <property type="entry name" value="BTK-BINDING PROTEIN-RELATED"/>
    <property type="match status" value="1"/>
</dbReference>
<name>A0AAE0Z0Y9_9GAST</name>
<evidence type="ECO:0000313" key="4">
    <source>
        <dbReference type="EMBL" id="KAK3759852.1"/>
    </source>
</evidence>
<accession>A0AAE0Z0Y9</accession>
<sequence>MSTGDGIIFAWGFGSDGQLGLGERKLTSSTPRRVRHESLRHRVAFISCRETLSAAVTADGRLYMWGKNSHVIAVSHAPSKAFFHPVAVDQDEQLGVIHSVHCGSWHAVAVTGQPDRRPTKNDSTSDSESESDRELTSGSSSAPQSETRSQTDQLGEDRESNPFPGEDSAIEKLVPPVGHQDPGSPSPTRSTSELPGQSGLNKLGLPGMTSRGQTRLTIGEFYAMTDSSPSLRENGSHSSLSQDEEGDNKTNGRVESETMAPPAVMVESPRDDVIFKTAATQHYIHPSEDQENIQSSPEPKPTAKRHSAPASAKSSSGSSDVSESSLKKRMAENLSANNTFRSREPWGMNQQPRHKQLLNKPISRSPIKPLPLASPSPLGQSPRSPNLIPRARSTEQPTTTIDRSHTMFISRTPAEQFLLPRREPTFMACQSLALVDLNDLRQGSVFDQDNGVHSQGQVQAHFHHTGLIQGSRSGSSVASRLDMAPSPAECEAELNHVLRQRTPLMATYPHFLSASETPSAMSATQQRVQDLVGSGPVMSQHDNQLIFASPSPNLGRQVSNPILRRSRTMYSQASSRGTAKYYRKPGLPGAGYKPVTGPGAVRPLLRQTTSLEAIPKSQTRNGEAPDLAILTSKQSALKSLHDQKTGNTGIDDVPSRKAVFSSAASWRTRTHTSSGLGKESAPTIPVRKKTQLHLNGVGAKNTTQSDSNSGSAQVLSKLDKHNNVSAKFGRKVASFSDIQRDDVSKKKIQGVEIKAKSIKKY</sequence>
<evidence type="ECO:0000256" key="2">
    <source>
        <dbReference type="PROSITE-ProRule" id="PRU00235"/>
    </source>
</evidence>
<dbReference type="InterPro" id="IPR009091">
    <property type="entry name" value="RCC1/BLIP-II"/>
</dbReference>
<dbReference type="AlphaFoldDB" id="A0AAE0Z0Y9"/>
<evidence type="ECO:0000256" key="3">
    <source>
        <dbReference type="SAM" id="MobiDB-lite"/>
    </source>
</evidence>
<dbReference type="Gene3D" id="2.130.10.30">
    <property type="entry name" value="Regulator of chromosome condensation 1/beta-lactamase-inhibitor protein II"/>
    <property type="match status" value="1"/>
</dbReference>
<dbReference type="SUPFAM" id="SSF50985">
    <property type="entry name" value="RCC1/BLIP-II"/>
    <property type="match status" value="1"/>
</dbReference>
<comment type="caution">
    <text evidence="4">The sequence shown here is derived from an EMBL/GenBank/DDBJ whole genome shotgun (WGS) entry which is preliminary data.</text>
</comment>
<organism evidence="4 5">
    <name type="scientific">Elysia crispata</name>
    <name type="common">lettuce slug</name>
    <dbReference type="NCBI Taxonomy" id="231223"/>
    <lineage>
        <taxon>Eukaryota</taxon>
        <taxon>Metazoa</taxon>
        <taxon>Spiralia</taxon>
        <taxon>Lophotrochozoa</taxon>
        <taxon>Mollusca</taxon>
        <taxon>Gastropoda</taxon>
        <taxon>Heterobranchia</taxon>
        <taxon>Euthyneura</taxon>
        <taxon>Panpulmonata</taxon>
        <taxon>Sacoglossa</taxon>
        <taxon>Placobranchoidea</taxon>
        <taxon>Plakobranchidae</taxon>
        <taxon>Elysia</taxon>
    </lineage>
</organism>
<feature type="repeat" description="RCC1" evidence="2">
    <location>
        <begin position="60"/>
        <end position="113"/>
    </location>
</feature>
<reference evidence="4" key="1">
    <citation type="journal article" date="2023" name="G3 (Bethesda)">
        <title>A reference genome for the long-term kleptoplast-retaining sea slug Elysia crispata morphotype clarki.</title>
        <authorList>
            <person name="Eastman K.E."/>
            <person name="Pendleton A.L."/>
            <person name="Shaikh M.A."/>
            <person name="Suttiyut T."/>
            <person name="Ogas R."/>
            <person name="Tomko P."/>
            <person name="Gavelis G."/>
            <person name="Widhalm J.R."/>
            <person name="Wisecaver J.H."/>
        </authorList>
    </citation>
    <scope>NUCLEOTIDE SEQUENCE</scope>
    <source>
        <strain evidence="4">ECLA1</strain>
    </source>
</reference>
<feature type="compositionally biased region" description="Polar residues" evidence="3">
    <location>
        <begin position="186"/>
        <end position="200"/>
    </location>
</feature>
<dbReference type="Pfam" id="PF00415">
    <property type="entry name" value="RCC1"/>
    <property type="match status" value="1"/>
</dbReference>
<keyword evidence="5" id="KW-1185">Reference proteome</keyword>
<feature type="region of interest" description="Disordered" evidence="3">
    <location>
        <begin position="363"/>
        <end position="403"/>
    </location>
</feature>
<gene>
    <name evidence="4" type="ORF">RRG08_028854</name>
</gene>